<sequence length="599" mass="66110">MHHAFRVAELLRMVLGYVAHRDLAAVSATCRNISPIASDLLWESPGSLVPLVRQIPGKFKRIVKGPAMSVYMSSHEPLTSEDWTAIRRFAKRIKRFENLTGNEFEGGRIDWVNLGVLYALSKSPTPEPLFPRLQSVHLRSRENDCVFFLPVLTTVSLKHLHFDVTPWMREPHTWKSESTIVEAYKKAASVFAEIGERCPNLETFVLPCDPGLDDECSTRCISAIRSMVPSLKRLRHFEFQPIDIDVLHHLSALPELHTMAITLPDGLLSAEQLHASAFPKINNLTLVHASSFGPCAGFIRGSPRRLRLSRIIIRSKAPGPGLKELLEAMRDNCCPSSLKELRAHFAVLRSTCKLKLQVSSRLIPGPPSPPSSSDTPDDVPSVVVLNCDVSGFVCTECRGSGPSVMLGSGELDPLLAVLVLLGTSTSSDKHAPSPLKTLDPPVQFAATHASPRRTLRPLLHVRHPLSAQPPARTPHRRRKQLGRPELARAHARGSAGSQISPSTSVDVAMCDGRRRPVRTALRLLASPLPLGAQLALPVSPPPPPLAAFSSRAARQFHTERTPTQMRQQTVQPLARVLAHPFLLSHSHRRWPAPTLRRSR</sequence>
<gene>
    <name evidence="2" type="ORF">CONPUDRAFT_168085</name>
</gene>
<proteinExistence type="predicted"/>
<protein>
    <recommendedName>
        <fullName evidence="4">F-box domain-containing protein</fullName>
    </recommendedName>
</protein>
<reference evidence="3" key="1">
    <citation type="journal article" date="2012" name="Science">
        <title>The Paleozoic origin of enzymatic lignin decomposition reconstructed from 31 fungal genomes.</title>
        <authorList>
            <person name="Floudas D."/>
            <person name="Binder M."/>
            <person name="Riley R."/>
            <person name="Barry K."/>
            <person name="Blanchette R.A."/>
            <person name="Henrissat B."/>
            <person name="Martinez A.T."/>
            <person name="Otillar R."/>
            <person name="Spatafora J.W."/>
            <person name="Yadav J.S."/>
            <person name="Aerts A."/>
            <person name="Benoit I."/>
            <person name="Boyd A."/>
            <person name="Carlson A."/>
            <person name="Copeland A."/>
            <person name="Coutinho P.M."/>
            <person name="de Vries R.P."/>
            <person name="Ferreira P."/>
            <person name="Findley K."/>
            <person name="Foster B."/>
            <person name="Gaskell J."/>
            <person name="Glotzer D."/>
            <person name="Gorecki P."/>
            <person name="Heitman J."/>
            <person name="Hesse C."/>
            <person name="Hori C."/>
            <person name="Igarashi K."/>
            <person name="Jurgens J.A."/>
            <person name="Kallen N."/>
            <person name="Kersten P."/>
            <person name="Kohler A."/>
            <person name="Kuees U."/>
            <person name="Kumar T.K.A."/>
            <person name="Kuo A."/>
            <person name="LaButti K."/>
            <person name="Larrondo L.F."/>
            <person name="Lindquist E."/>
            <person name="Ling A."/>
            <person name="Lombard V."/>
            <person name="Lucas S."/>
            <person name="Lundell T."/>
            <person name="Martin R."/>
            <person name="McLaughlin D.J."/>
            <person name="Morgenstern I."/>
            <person name="Morin E."/>
            <person name="Murat C."/>
            <person name="Nagy L.G."/>
            <person name="Nolan M."/>
            <person name="Ohm R.A."/>
            <person name="Patyshakuliyeva A."/>
            <person name="Rokas A."/>
            <person name="Ruiz-Duenas F.J."/>
            <person name="Sabat G."/>
            <person name="Salamov A."/>
            <person name="Samejima M."/>
            <person name="Schmutz J."/>
            <person name="Slot J.C."/>
            <person name="St John F."/>
            <person name="Stenlid J."/>
            <person name="Sun H."/>
            <person name="Sun S."/>
            <person name="Syed K."/>
            <person name="Tsang A."/>
            <person name="Wiebenga A."/>
            <person name="Young D."/>
            <person name="Pisabarro A."/>
            <person name="Eastwood D.C."/>
            <person name="Martin F."/>
            <person name="Cullen D."/>
            <person name="Grigoriev I.V."/>
            <person name="Hibbett D.S."/>
        </authorList>
    </citation>
    <scope>NUCLEOTIDE SEQUENCE [LARGE SCALE GENOMIC DNA]</scope>
    <source>
        <strain evidence="3">RWD-64-598 SS2</strain>
    </source>
</reference>
<accession>A0A5M3MCT1</accession>
<comment type="caution">
    <text evidence="2">The sequence shown here is derived from an EMBL/GenBank/DDBJ whole genome shotgun (WGS) entry which is preliminary data.</text>
</comment>
<dbReference type="RefSeq" id="XP_007772514.1">
    <property type="nucleotide sequence ID" value="XM_007774324.1"/>
</dbReference>
<dbReference type="Proteomes" id="UP000053558">
    <property type="component" value="Unassembled WGS sequence"/>
</dbReference>
<dbReference type="OrthoDB" id="2631350at2759"/>
<evidence type="ECO:0008006" key="4">
    <source>
        <dbReference type="Google" id="ProtNLM"/>
    </source>
</evidence>
<keyword evidence="3" id="KW-1185">Reference proteome</keyword>
<dbReference type="EMBL" id="JH711584">
    <property type="protein sequence ID" value="EIW77062.1"/>
    <property type="molecule type" value="Genomic_DNA"/>
</dbReference>
<feature type="region of interest" description="Disordered" evidence="1">
    <location>
        <begin position="462"/>
        <end position="503"/>
    </location>
</feature>
<dbReference type="KEGG" id="cput:CONPUDRAFT_168085"/>
<organism evidence="2 3">
    <name type="scientific">Coniophora puteana (strain RWD-64-598)</name>
    <name type="common">Brown rot fungus</name>
    <dbReference type="NCBI Taxonomy" id="741705"/>
    <lineage>
        <taxon>Eukaryota</taxon>
        <taxon>Fungi</taxon>
        <taxon>Dikarya</taxon>
        <taxon>Basidiomycota</taxon>
        <taxon>Agaricomycotina</taxon>
        <taxon>Agaricomycetes</taxon>
        <taxon>Agaricomycetidae</taxon>
        <taxon>Boletales</taxon>
        <taxon>Coniophorineae</taxon>
        <taxon>Coniophoraceae</taxon>
        <taxon>Coniophora</taxon>
    </lineage>
</organism>
<feature type="non-terminal residue" evidence="2">
    <location>
        <position position="599"/>
    </location>
</feature>
<evidence type="ECO:0000256" key="1">
    <source>
        <dbReference type="SAM" id="MobiDB-lite"/>
    </source>
</evidence>
<name>A0A5M3MCT1_CONPW</name>
<evidence type="ECO:0000313" key="2">
    <source>
        <dbReference type="EMBL" id="EIW77062.1"/>
    </source>
</evidence>
<evidence type="ECO:0000313" key="3">
    <source>
        <dbReference type="Proteomes" id="UP000053558"/>
    </source>
</evidence>
<dbReference type="AlphaFoldDB" id="A0A5M3MCT1"/>
<dbReference type="GeneID" id="19205914"/>